<dbReference type="PANTHER" id="PTHR45431">
    <property type="entry name" value="RHODANESE-LIKE DOMAIN-CONTAINING PROTEIN 15, CHLOROPLASTIC"/>
    <property type="match status" value="1"/>
</dbReference>
<dbReference type="InterPro" id="IPR001307">
    <property type="entry name" value="Thiosulphate_STrfase_CS"/>
</dbReference>
<name>A0ABP8K209_9MICO</name>
<dbReference type="PANTHER" id="PTHR45431:SF3">
    <property type="entry name" value="RHODANESE-LIKE DOMAIN-CONTAINING PROTEIN 15, CHLOROPLASTIC"/>
    <property type="match status" value="1"/>
</dbReference>
<reference evidence="4" key="1">
    <citation type="journal article" date="2019" name="Int. J. Syst. Evol. Microbiol.">
        <title>The Global Catalogue of Microorganisms (GCM) 10K type strain sequencing project: providing services to taxonomists for standard genome sequencing and annotation.</title>
        <authorList>
            <consortium name="The Broad Institute Genomics Platform"/>
            <consortium name="The Broad Institute Genome Sequencing Center for Infectious Disease"/>
            <person name="Wu L."/>
            <person name="Ma J."/>
        </authorList>
    </citation>
    <scope>NUCLEOTIDE SEQUENCE [LARGE SCALE GENOMIC DNA]</scope>
    <source>
        <strain evidence="4">JCM 17809</strain>
    </source>
</reference>
<organism evidence="3 4">
    <name type="scientific">Fodinibacter luteus</name>
    <dbReference type="NCBI Taxonomy" id="552064"/>
    <lineage>
        <taxon>Bacteria</taxon>
        <taxon>Bacillati</taxon>
        <taxon>Actinomycetota</taxon>
        <taxon>Actinomycetes</taxon>
        <taxon>Micrococcales</taxon>
        <taxon>Intrasporangiaceae</taxon>
        <taxon>Fodinibacter (ex Wang et al. 2009)</taxon>
    </lineage>
</organism>
<feature type="chain" id="PRO_5047436895" description="Rhodanese domain-containing protein" evidence="1">
    <location>
        <begin position="23"/>
        <end position="150"/>
    </location>
</feature>
<dbReference type="Pfam" id="PF00581">
    <property type="entry name" value="Rhodanese"/>
    <property type="match status" value="1"/>
</dbReference>
<dbReference type="RefSeq" id="WP_345202215.1">
    <property type="nucleotide sequence ID" value="NZ_BAABGM010000003.1"/>
</dbReference>
<sequence length="150" mass="14364">MTHRPTALALVAALAAAALALAGCSGAGSEASVTAAPTAATAPASGAELDAAAFAAALKRPGTTVLDVRTPAEFAEGHLPGAVNIDVSSPDFAAQVATLDPAAPYAVYCRSGNRSAAALATMAGQGFTGAYHLGGGIGAWQSAGGEVVTG</sequence>
<dbReference type="Gene3D" id="3.40.250.10">
    <property type="entry name" value="Rhodanese-like domain"/>
    <property type="match status" value="1"/>
</dbReference>
<feature type="signal peptide" evidence="1">
    <location>
        <begin position="1"/>
        <end position="22"/>
    </location>
</feature>
<feature type="domain" description="Rhodanese" evidence="2">
    <location>
        <begin position="59"/>
        <end position="149"/>
    </location>
</feature>
<dbReference type="InterPro" id="IPR001763">
    <property type="entry name" value="Rhodanese-like_dom"/>
</dbReference>
<keyword evidence="1" id="KW-0732">Signal</keyword>
<dbReference type="PROSITE" id="PS00380">
    <property type="entry name" value="RHODANESE_1"/>
    <property type="match status" value="1"/>
</dbReference>
<evidence type="ECO:0000313" key="3">
    <source>
        <dbReference type="EMBL" id="GAA4399374.1"/>
    </source>
</evidence>
<dbReference type="Proteomes" id="UP001500945">
    <property type="component" value="Unassembled WGS sequence"/>
</dbReference>
<evidence type="ECO:0000313" key="4">
    <source>
        <dbReference type="Proteomes" id="UP001500945"/>
    </source>
</evidence>
<keyword evidence="4" id="KW-1185">Reference proteome</keyword>
<protein>
    <recommendedName>
        <fullName evidence="2">Rhodanese domain-containing protein</fullName>
    </recommendedName>
</protein>
<evidence type="ECO:0000256" key="1">
    <source>
        <dbReference type="SAM" id="SignalP"/>
    </source>
</evidence>
<dbReference type="SUPFAM" id="SSF52821">
    <property type="entry name" value="Rhodanese/Cell cycle control phosphatase"/>
    <property type="match status" value="1"/>
</dbReference>
<dbReference type="PROSITE" id="PS51257">
    <property type="entry name" value="PROKAR_LIPOPROTEIN"/>
    <property type="match status" value="1"/>
</dbReference>
<dbReference type="PROSITE" id="PS50206">
    <property type="entry name" value="RHODANESE_3"/>
    <property type="match status" value="1"/>
</dbReference>
<dbReference type="CDD" id="cd00158">
    <property type="entry name" value="RHOD"/>
    <property type="match status" value="1"/>
</dbReference>
<dbReference type="SMART" id="SM00450">
    <property type="entry name" value="RHOD"/>
    <property type="match status" value="1"/>
</dbReference>
<evidence type="ECO:0000259" key="2">
    <source>
        <dbReference type="PROSITE" id="PS50206"/>
    </source>
</evidence>
<dbReference type="EMBL" id="BAABGM010000003">
    <property type="protein sequence ID" value="GAA4399374.1"/>
    <property type="molecule type" value="Genomic_DNA"/>
</dbReference>
<comment type="caution">
    <text evidence="3">The sequence shown here is derived from an EMBL/GenBank/DDBJ whole genome shotgun (WGS) entry which is preliminary data.</text>
</comment>
<dbReference type="InterPro" id="IPR052367">
    <property type="entry name" value="Thiosulfate_ST/Rhodanese-like"/>
</dbReference>
<proteinExistence type="predicted"/>
<dbReference type="InterPro" id="IPR036873">
    <property type="entry name" value="Rhodanese-like_dom_sf"/>
</dbReference>
<gene>
    <name evidence="3" type="ORF">GCM10023168_06570</name>
</gene>
<accession>A0ABP8K209</accession>